<protein>
    <submittedName>
        <fullName evidence="1">Uncharacterized protein</fullName>
    </submittedName>
</protein>
<dbReference type="InParanoid" id="D7EJR8"/>
<accession>D7EJR8</accession>
<reference evidence="1 2" key="2">
    <citation type="journal article" date="2010" name="Nucleic Acids Res.">
        <title>BeetleBase in 2010: revisions to provide comprehensive genomic information for Tribolium castaneum.</title>
        <authorList>
            <person name="Kim H.S."/>
            <person name="Murphy T."/>
            <person name="Xia J."/>
            <person name="Caragea D."/>
            <person name="Park Y."/>
            <person name="Beeman R.W."/>
            <person name="Lorenzen M.D."/>
            <person name="Butcher S."/>
            <person name="Manak J.R."/>
            <person name="Brown S.J."/>
        </authorList>
    </citation>
    <scope>GENOME REANNOTATION</scope>
    <source>
        <strain evidence="1 2">Georgia GA2</strain>
    </source>
</reference>
<reference evidence="1 2" key="1">
    <citation type="journal article" date="2008" name="Nature">
        <title>The genome of the model beetle and pest Tribolium castaneum.</title>
        <authorList>
            <consortium name="Tribolium Genome Sequencing Consortium"/>
            <person name="Richards S."/>
            <person name="Gibbs R.A."/>
            <person name="Weinstock G.M."/>
            <person name="Brown S.J."/>
            <person name="Denell R."/>
            <person name="Beeman R.W."/>
            <person name="Gibbs R."/>
            <person name="Beeman R.W."/>
            <person name="Brown S.J."/>
            <person name="Bucher G."/>
            <person name="Friedrich M."/>
            <person name="Grimmelikhuijzen C.J."/>
            <person name="Klingler M."/>
            <person name="Lorenzen M."/>
            <person name="Richards S."/>
            <person name="Roth S."/>
            <person name="Schroder R."/>
            <person name="Tautz D."/>
            <person name="Zdobnov E.M."/>
            <person name="Muzny D."/>
            <person name="Gibbs R.A."/>
            <person name="Weinstock G.M."/>
            <person name="Attaway T."/>
            <person name="Bell S."/>
            <person name="Buhay C.J."/>
            <person name="Chandrabose M.N."/>
            <person name="Chavez D."/>
            <person name="Clerk-Blankenburg K.P."/>
            <person name="Cree A."/>
            <person name="Dao M."/>
            <person name="Davis C."/>
            <person name="Chacko J."/>
            <person name="Dinh H."/>
            <person name="Dugan-Rocha S."/>
            <person name="Fowler G."/>
            <person name="Garner T.T."/>
            <person name="Garnes J."/>
            <person name="Gnirke A."/>
            <person name="Hawes A."/>
            <person name="Hernandez J."/>
            <person name="Hines S."/>
            <person name="Holder M."/>
            <person name="Hume J."/>
            <person name="Jhangiani S.N."/>
            <person name="Joshi V."/>
            <person name="Khan Z.M."/>
            <person name="Jackson L."/>
            <person name="Kovar C."/>
            <person name="Kowis A."/>
            <person name="Lee S."/>
            <person name="Lewis L.R."/>
            <person name="Margolis J."/>
            <person name="Morgan M."/>
            <person name="Nazareth L.V."/>
            <person name="Nguyen N."/>
            <person name="Okwuonu G."/>
            <person name="Parker D."/>
            <person name="Richards S."/>
            <person name="Ruiz S.J."/>
            <person name="Santibanez J."/>
            <person name="Savard J."/>
            <person name="Scherer S.E."/>
            <person name="Schneider B."/>
            <person name="Sodergren E."/>
            <person name="Tautz D."/>
            <person name="Vattahil S."/>
            <person name="Villasana D."/>
            <person name="White C.S."/>
            <person name="Wright R."/>
            <person name="Park Y."/>
            <person name="Beeman R.W."/>
            <person name="Lord J."/>
            <person name="Oppert B."/>
            <person name="Lorenzen M."/>
            <person name="Brown S."/>
            <person name="Wang L."/>
            <person name="Savard J."/>
            <person name="Tautz D."/>
            <person name="Richards S."/>
            <person name="Weinstock G."/>
            <person name="Gibbs R.A."/>
            <person name="Liu Y."/>
            <person name="Worley K."/>
            <person name="Weinstock G."/>
            <person name="Elsik C.G."/>
            <person name="Reese J.T."/>
            <person name="Elhaik E."/>
            <person name="Landan G."/>
            <person name="Graur D."/>
            <person name="Arensburger P."/>
            <person name="Atkinson P."/>
            <person name="Beeman R.W."/>
            <person name="Beidler J."/>
            <person name="Brown S.J."/>
            <person name="Demuth J.P."/>
            <person name="Drury D.W."/>
            <person name="Du Y.Z."/>
            <person name="Fujiwara H."/>
            <person name="Lorenzen M."/>
            <person name="Maselli V."/>
            <person name="Osanai M."/>
            <person name="Park Y."/>
            <person name="Robertson H.M."/>
            <person name="Tu Z."/>
            <person name="Wang J.J."/>
            <person name="Wang S."/>
            <person name="Richards S."/>
            <person name="Song H."/>
            <person name="Zhang L."/>
            <person name="Sodergren E."/>
            <person name="Werner D."/>
            <person name="Stanke M."/>
            <person name="Morgenstern B."/>
            <person name="Solovyev V."/>
            <person name="Kosarev P."/>
            <person name="Brown G."/>
            <person name="Chen H.C."/>
            <person name="Ermolaeva O."/>
            <person name="Hlavina W."/>
            <person name="Kapustin Y."/>
            <person name="Kiryutin B."/>
            <person name="Kitts P."/>
            <person name="Maglott D."/>
            <person name="Pruitt K."/>
            <person name="Sapojnikov V."/>
            <person name="Souvorov A."/>
            <person name="Mackey A.J."/>
            <person name="Waterhouse R.M."/>
            <person name="Wyder S."/>
            <person name="Zdobnov E.M."/>
            <person name="Zdobnov E.M."/>
            <person name="Wyder S."/>
            <person name="Kriventseva E.V."/>
            <person name="Kadowaki T."/>
            <person name="Bork P."/>
            <person name="Aranda M."/>
            <person name="Bao R."/>
            <person name="Beermann A."/>
            <person name="Berns N."/>
            <person name="Bolognesi R."/>
            <person name="Bonneton F."/>
            <person name="Bopp D."/>
            <person name="Brown S.J."/>
            <person name="Bucher G."/>
            <person name="Butts T."/>
            <person name="Chaumot A."/>
            <person name="Denell R.E."/>
            <person name="Ferrier D.E."/>
            <person name="Friedrich M."/>
            <person name="Gordon C.M."/>
            <person name="Jindra M."/>
            <person name="Klingler M."/>
            <person name="Lan Q."/>
            <person name="Lattorff H.M."/>
            <person name="Laudet V."/>
            <person name="von Levetsow C."/>
            <person name="Liu Z."/>
            <person name="Lutz R."/>
            <person name="Lynch J.A."/>
            <person name="da Fonseca R.N."/>
            <person name="Posnien N."/>
            <person name="Reuter R."/>
            <person name="Roth S."/>
            <person name="Savard J."/>
            <person name="Schinko J.B."/>
            <person name="Schmitt C."/>
            <person name="Schoppmeier M."/>
            <person name="Schroder R."/>
            <person name="Shippy T.D."/>
            <person name="Simonnet F."/>
            <person name="Marques-Souza H."/>
            <person name="Tautz D."/>
            <person name="Tomoyasu Y."/>
            <person name="Trauner J."/>
            <person name="Van der Zee M."/>
            <person name="Vervoort M."/>
            <person name="Wittkopp N."/>
            <person name="Wimmer E.A."/>
            <person name="Yang X."/>
            <person name="Jones A.K."/>
            <person name="Sattelle D.B."/>
            <person name="Ebert P.R."/>
            <person name="Nelson D."/>
            <person name="Scott J.G."/>
            <person name="Beeman R.W."/>
            <person name="Muthukrishnan S."/>
            <person name="Kramer K.J."/>
            <person name="Arakane Y."/>
            <person name="Beeman R.W."/>
            <person name="Zhu Q."/>
            <person name="Hogenkamp D."/>
            <person name="Dixit R."/>
            <person name="Oppert B."/>
            <person name="Jiang H."/>
            <person name="Zou Z."/>
            <person name="Marshall J."/>
            <person name="Elpidina E."/>
            <person name="Vinokurov K."/>
            <person name="Oppert C."/>
            <person name="Zou Z."/>
            <person name="Evans J."/>
            <person name="Lu Z."/>
            <person name="Zhao P."/>
            <person name="Sumathipala N."/>
            <person name="Altincicek B."/>
            <person name="Vilcinskas A."/>
            <person name="Williams M."/>
            <person name="Hultmark D."/>
            <person name="Hetru C."/>
            <person name="Jiang H."/>
            <person name="Grimmelikhuijzen C.J."/>
            <person name="Hauser F."/>
            <person name="Cazzamali G."/>
            <person name="Williamson M."/>
            <person name="Park Y."/>
            <person name="Li B."/>
            <person name="Tanaka Y."/>
            <person name="Predel R."/>
            <person name="Neupert S."/>
            <person name="Schachtner J."/>
            <person name="Verleyen P."/>
            <person name="Raible F."/>
            <person name="Bork P."/>
            <person name="Friedrich M."/>
            <person name="Walden K.K."/>
            <person name="Robertson H.M."/>
            <person name="Angeli S."/>
            <person name="Foret S."/>
            <person name="Bucher G."/>
            <person name="Schuetz S."/>
            <person name="Maleszka R."/>
            <person name="Wimmer E.A."/>
            <person name="Beeman R.W."/>
            <person name="Lorenzen M."/>
            <person name="Tomoyasu Y."/>
            <person name="Miller S.C."/>
            <person name="Grossmann D."/>
            <person name="Bucher G."/>
        </authorList>
    </citation>
    <scope>NUCLEOTIDE SEQUENCE [LARGE SCALE GENOMIC DNA]</scope>
    <source>
        <strain evidence="1 2">Georgia GA2</strain>
    </source>
</reference>
<evidence type="ECO:0000313" key="2">
    <source>
        <dbReference type="Proteomes" id="UP000007266"/>
    </source>
</evidence>
<organism evidence="1 2">
    <name type="scientific">Tribolium castaneum</name>
    <name type="common">Red flour beetle</name>
    <dbReference type="NCBI Taxonomy" id="7070"/>
    <lineage>
        <taxon>Eukaryota</taxon>
        <taxon>Metazoa</taxon>
        <taxon>Ecdysozoa</taxon>
        <taxon>Arthropoda</taxon>
        <taxon>Hexapoda</taxon>
        <taxon>Insecta</taxon>
        <taxon>Pterygota</taxon>
        <taxon>Neoptera</taxon>
        <taxon>Endopterygota</taxon>
        <taxon>Coleoptera</taxon>
        <taxon>Polyphaga</taxon>
        <taxon>Cucujiformia</taxon>
        <taxon>Tenebrionidae</taxon>
        <taxon>Tenebrionidae incertae sedis</taxon>
        <taxon>Tribolium</taxon>
    </lineage>
</organism>
<dbReference type="AlphaFoldDB" id="D7EJR8"/>
<proteinExistence type="predicted"/>
<name>D7EJR8_TRICA</name>
<dbReference type="HOGENOM" id="CLU_2226572_0_0_1"/>
<gene>
    <name evidence="1" type="primary">GLEAN_10262</name>
    <name evidence="1" type="ORF">TcasGA2_TC010262</name>
</gene>
<evidence type="ECO:0000313" key="1">
    <source>
        <dbReference type="EMBL" id="EFA12845.1"/>
    </source>
</evidence>
<sequence length="106" mass="11961">MESCPCLRLMSILHDIHGNVAHNGLALSLQLDKETCSIDNNYSIISTRRTVETLMNANNGVSRRRDDIITCRNTAKNKSQRTNRKAKHRTPLFTDGRMAALKIIPL</sequence>
<dbReference type="EMBL" id="KQ971332">
    <property type="protein sequence ID" value="EFA12845.1"/>
    <property type="molecule type" value="Genomic_DNA"/>
</dbReference>
<dbReference type="Proteomes" id="UP000007266">
    <property type="component" value="Linkage group 3"/>
</dbReference>
<keyword evidence="2" id="KW-1185">Reference proteome</keyword>